<dbReference type="InterPro" id="IPR051325">
    <property type="entry name" value="Nudix_hydrolase_domain"/>
</dbReference>
<dbReference type="GO" id="GO:0006167">
    <property type="term" value="P:AMP biosynthetic process"/>
    <property type="evidence" value="ECO:0007669"/>
    <property type="project" value="TreeGrafter"/>
</dbReference>
<dbReference type="PANTHER" id="PTHR21340:SF0">
    <property type="entry name" value="BIS(5'-NUCLEOSYL)-TETRAPHOSPHATASE [ASYMMETRICAL]"/>
    <property type="match status" value="1"/>
</dbReference>
<dbReference type="PROSITE" id="PS51462">
    <property type="entry name" value="NUDIX"/>
    <property type="match status" value="1"/>
</dbReference>
<dbReference type="PRINTS" id="PR01405">
    <property type="entry name" value="TETRPHPHTASE"/>
</dbReference>
<evidence type="ECO:0000256" key="1">
    <source>
        <dbReference type="ARBA" id="ARBA00005582"/>
    </source>
</evidence>
<dbReference type="CDD" id="cd03428">
    <property type="entry name" value="NUDIX_Ap4A_Nudt2"/>
    <property type="match status" value="1"/>
</dbReference>
<dbReference type="Pfam" id="PF00293">
    <property type="entry name" value="NUDIX"/>
    <property type="match status" value="1"/>
</dbReference>
<dbReference type="InterPro" id="IPR000086">
    <property type="entry name" value="NUDIX_hydrolase_dom"/>
</dbReference>
<dbReference type="OrthoDB" id="276276at2759"/>
<dbReference type="InterPro" id="IPR020084">
    <property type="entry name" value="NUDIX_hydrolase_CS"/>
</dbReference>
<organism evidence="7">
    <name type="scientific">Ceratitis capitata</name>
    <name type="common">Mediterranean fruit fly</name>
    <name type="synonym">Tephritis capitata</name>
    <dbReference type="NCBI Taxonomy" id="7213"/>
    <lineage>
        <taxon>Eukaryota</taxon>
        <taxon>Metazoa</taxon>
        <taxon>Ecdysozoa</taxon>
        <taxon>Arthropoda</taxon>
        <taxon>Hexapoda</taxon>
        <taxon>Insecta</taxon>
        <taxon>Pterygota</taxon>
        <taxon>Neoptera</taxon>
        <taxon>Endopterygota</taxon>
        <taxon>Diptera</taxon>
        <taxon>Brachycera</taxon>
        <taxon>Muscomorpha</taxon>
        <taxon>Tephritoidea</taxon>
        <taxon>Tephritidae</taxon>
        <taxon>Ceratitis</taxon>
        <taxon>Ceratitis</taxon>
    </lineage>
</organism>
<name>W8BIZ0_CERCA</name>
<evidence type="ECO:0000256" key="5">
    <source>
        <dbReference type="ARBA" id="ARBA00032644"/>
    </source>
</evidence>
<dbReference type="Gene3D" id="3.90.79.10">
    <property type="entry name" value="Nucleoside Triphosphate Pyrophosphohydrolase"/>
    <property type="match status" value="1"/>
</dbReference>
<dbReference type="GO" id="GO:0004081">
    <property type="term" value="F:bis(5'-nucleosyl)-tetraphosphatase (asymmetrical) activity"/>
    <property type="evidence" value="ECO:0007669"/>
    <property type="project" value="TreeGrafter"/>
</dbReference>
<proteinExistence type="evidence at transcript level"/>
<dbReference type="GO" id="GO:0000166">
    <property type="term" value="F:nucleotide binding"/>
    <property type="evidence" value="ECO:0007669"/>
    <property type="project" value="UniProtKB-KW"/>
</dbReference>
<dbReference type="AlphaFoldDB" id="W8BIZ0"/>
<dbReference type="PROSITE" id="PS00893">
    <property type="entry name" value="NUDIX_BOX"/>
    <property type="match status" value="1"/>
</dbReference>
<dbReference type="PANTHER" id="PTHR21340">
    <property type="entry name" value="DIADENOSINE 5,5-P1,P4-TETRAPHOSPHATE PYROPHOSPHOHYDROLASE MUTT"/>
    <property type="match status" value="1"/>
</dbReference>
<dbReference type="InterPro" id="IPR015797">
    <property type="entry name" value="NUDIX_hydrolase-like_dom_sf"/>
</dbReference>
<dbReference type="EMBL" id="GAMC01005275">
    <property type="protein sequence ID" value="JAC01281.1"/>
    <property type="molecule type" value="mRNA"/>
</dbReference>
<evidence type="ECO:0000256" key="3">
    <source>
        <dbReference type="ARBA" id="ARBA00022741"/>
    </source>
</evidence>
<gene>
    <name evidence="7" type="primary">AP4A</name>
</gene>
<dbReference type="GO" id="GO:0006754">
    <property type="term" value="P:ATP biosynthetic process"/>
    <property type="evidence" value="ECO:0007669"/>
    <property type="project" value="TreeGrafter"/>
</dbReference>
<keyword evidence="3" id="KW-0547">Nucleotide-binding</keyword>
<comment type="similarity">
    <text evidence="1">Belongs to the Nudix hydrolase family.</text>
</comment>
<evidence type="ECO:0000313" key="7">
    <source>
        <dbReference type="EMBL" id="JAC01281.1"/>
    </source>
</evidence>
<accession>W8BIZ0</accession>
<evidence type="ECO:0000259" key="6">
    <source>
        <dbReference type="PROSITE" id="PS51462"/>
    </source>
</evidence>
<dbReference type="InterPro" id="IPR003565">
    <property type="entry name" value="Tetra_PHTase"/>
</dbReference>
<evidence type="ECO:0000256" key="4">
    <source>
        <dbReference type="ARBA" id="ARBA00022801"/>
    </source>
</evidence>
<feature type="non-terminal residue" evidence="7">
    <location>
        <position position="1"/>
    </location>
</feature>
<reference evidence="7" key="1">
    <citation type="submission" date="2013-07" db="EMBL/GenBank/DDBJ databases">
        <authorList>
            <person name="Geib S."/>
        </authorList>
    </citation>
    <scope>NUCLEOTIDE SEQUENCE</scope>
</reference>
<feature type="domain" description="Nudix hydrolase" evidence="6">
    <location>
        <begin position="83"/>
        <end position="215"/>
    </location>
</feature>
<protein>
    <recommendedName>
        <fullName evidence="2">Bis(5'-nucleosyl)-tetraphosphatase [asymmetrical]</fullName>
    </recommendedName>
    <alternativeName>
        <fullName evidence="5">Diadenosine 5',5'''-P1,P4-tetraphosphate asymmetrical hydrolase</fullName>
    </alternativeName>
</protein>
<reference evidence="7" key="2">
    <citation type="journal article" date="2014" name="BMC Genomics">
        <title>A genomic perspective to assessing quality of mass-reared SIT flies used in Mediterranean fruit fly (Ceratitis capitata) eradication in California.</title>
        <authorList>
            <person name="Calla B."/>
            <person name="Hall B."/>
            <person name="Hou S."/>
            <person name="Geib S.M."/>
        </authorList>
    </citation>
    <scope>NUCLEOTIDE SEQUENCE</scope>
</reference>
<dbReference type="SUPFAM" id="SSF55811">
    <property type="entry name" value="Nudix"/>
    <property type="match status" value="1"/>
</dbReference>
<keyword evidence="4" id="KW-0378">Hydrolase</keyword>
<evidence type="ECO:0000256" key="2">
    <source>
        <dbReference type="ARBA" id="ARBA00018911"/>
    </source>
</evidence>
<sequence>SYRGETEIQNEKEITTTPNENARYVRNAGAPSRDCIKCFLKFLNFIFYITRENEHIQIENQPEIADFCLHFFHLASFYDLQAMAKRAAGLVIFRRIGEQIQYLLLRASYGDFHWSSPKGHVDPGEDDFTTALRETKEEAGYSEEDLIIYHDKKKVLNYKVNDKPKVVIYWLAQLKDPNKEPMLSDEHVEMKWLSKDDAKRTVGYKDNQDMIDEFHEIILKLQ</sequence>